<dbReference type="AlphaFoldDB" id="A0A0V1DI52"/>
<sequence length="114" mass="12947">MVTYFIHCVFVMKKEPFTLDFSKSHLFQRVDYLPQLTNERFDPTCLPSLVACSTFLLSSPCALRLNSEGRKSISIALKPLLMLLALPLSIKHISINRKSHFSLAEQGVTCKLFN</sequence>
<evidence type="ECO:0000313" key="2">
    <source>
        <dbReference type="Proteomes" id="UP000054653"/>
    </source>
</evidence>
<gene>
    <name evidence="1" type="ORF">T03_12762</name>
</gene>
<organism evidence="1 2">
    <name type="scientific">Trichinella britovi</name>
    <name type="common">Parasitic roundworm</name>
    <dbReference type="NCBI Taxonomy" id="45882"/>
    <lineage>
        <taxon>Eukaryota</taxon>
        <taxon>Metazoa</taxon>
        <taxon>Ecdysozoa</taxon>
        <taxon>Nematoda</taxon>
        <taxon>Enoplea</taxon>
        <taxon>Dorylaimia</taxon>
        <taxon>Trichinellida</taxon>
        <taxon>Trichinellidae</taxon>
        <taxon>Trichinella</taxon>
    </lineage>
</organism>
<name>A0A0V1DI52_TRIBR</name>
<keyword evidence="2" id="KW-1185">Reference proteome</keyword>
<evidence type="ECO:0000313" key="1">
    <source>
        <dbReference type="EMBL" id="KRY61289.1"/>
    </source>
</evidence>
<proteinExistence type="predicted"/>
<dbReference type="Proteomes" id="UP000054653">
    <property type="component" value="Unassembled WGS sequence"/>
</dbReference>
<dbReference type="EMBL" id="JYDI01000002">
    <property type="protein sequence ID" value="KRY61289.1"/>
    <property type="molecule type" value="Genomic_DNA"/>
</dbReference>
<reference evidence="1 2" key="1">
    <citation type="submission" date="2015-01" db="EMBL/GenBank/DDBJ databases">
        <title>Evolution of Trichinella species and genotypes.</title>
        <authorList>
            <person name="Korhonen P.K."/>
            <person name="Edoardo P."/>
            <person name="Giuseppe L.R."/>
            <person name="Gasser R.B."/>
        </authorList>
    </citation>
    <scope>NUCLEOTIDE SEQUENCE [LARGE SCALE GENOMIC DNA]</scope>
    <source>
        <strain evidence="1">ISS120</strain>
    </source>
</reference>
<accession>A0A0V1DI52</accession>
<comment type="caution">
    <text evidence="1">The sequence shown here is derived from an EMBL/GenBank/DDBJ whole genome shotgun (WGS) entry which is preliminary data.</text>
</comment>
<protein>
    <submittedName>
        <fullName evidence="1">Uncharacterized protein</fullName>
    </submittedName>
</protein>